<dbReference type="AlphaFoldDB" id="A0A844A340"/>
<evidence type="ECO:0000313" key="2">
    <source>
        <dbReference type="Proteomes" id="UP000466694"/>
    </source>
</evidence>
<evidence type="ECO:0000313" key="1">
    <source>
        <dbReference type="EMBL" id="MQX07534.1"/>
    </source>
</evidence>
<proteinExistence type="predicted"/>
<dbReference type="Proteomes" id="UP000466694">
    <property type="component" value="Unassembled WGS sequence"/>
</dbReference>
<dbReference type="EMBL" id="WISZ01000053">
    <property type="protein sequence ID" value="MQX07534.1"/>
    <property type="molecule type" value="Genomic_DNA"/>
</dbReference>
<accession>A0A844A340</accession>
<organism evidence="1 2">
    <name type="scientific">Rhizobium fredii</name>
    <name type="common">Sinorhizobium fredii</name>
    <dbReference type="NCBI Taxonomy" id="380"/>
    <lineage>
        <taxon>Bacteria</taxon>
        <taxon>Pseudomonadati</taxon>
        <taxon>Pseudomonadota</taxon>
        <taxon>Alphaproteobacteria</taxon>
        <taxon>Hyphomicrobiales</taxon>
        <taxon>Rhizobiaceae</taxon>
        <taxon>Sinorhizobium/Ensifer group</taxon>
        <taxon>Sinorhizobium</taxon>
    </lineage>
</organism>
<gene>
    <name evidence="1" type="ORF">GHK48_04165</name>
</gene>
<reference evidence="1 2" key="1">
    <citation type="journal article" date="2013" name="Genome Biol.">
        <title>Comparative genomics of the core and accessory genomes of 48 Sinorhizobium strains comprising five genospecies.</title>
        <authorList>
            <person name="Sugawara M."/>
            <person name="Epstein B."/>
            <person name="Badgley B.D."/>
            <person name="Unno T."/>
            <person name="Xu L."/>
            <person name="Reese J."/>
            <person name="Gyaneshwar P."/>
            <person name="Denny R."/>
            <person name="Mudge J."/>
            <person name="Bharti A.K."/>
            <person name="Farmer A.D."/>
            <person name="May G.D."/>
            <person name="Woodward J.E."/>
            <person name="Medigue C."/>
            <person name="Vallenet D."/>
            <person name="Lajus A."/>
            <person name="Rouy Z."/>
            <person name="Martinez-Vaz B."/>
            <person name="Tiffin P."/>
            <person name="Young N.D."/>
            <person name="Sadowsky M.J."/>
        </authorList>
    </citation>
    <scope>NUCLEOTIDE SEQUENCE [LARGE SCALE GENOMIC DNA]</scope>
    <source>
        <strain evidence="1 2">USDA205</strain>
    </source>
</reference>
<comment type="caution">
    <text evidence="1">The sequence shown here is derived from an EMBL/GenBank/DDBJ whole genome shotgun (WGS) entry which is preliminary data.</text>
</comment>
<sequence>MPESTATNAVCYTTSRDTIDNSARRHISRSETGYDLCTTCDIEHRFS</sequence>
<name>A0A844A340_RHIFR</name>
<dbReference type="RefSeq" id="WP_014857710.1">
    <property type="nucleotide sequence ID" value="NZ_BSPA01000015.1"/>
</dbReference>
<protein>
    <submittedName>
        <fullName evidence="1">Uncharacterized protein</fullName>
    </submittedName>
</protein>